<protein>
    <recommendedName>
        <fullName evidence="4">Leucyl aminopeptidase</fullName>
    </recommendedName>
</protein>
<dbReference type="GO" id="GO:0046872">
    <property type="term" value="F:metal ion binding"/>
    <property type="evidence" value="ECO:0007669"/>
    <property type="project" value="UniProtKB-KW"/>
</dbReference>
<keyword evidence="1" id="KW-0479">Metal-binding</keyword>
<name>A0A9D1EII6_9FIRM</name>
<evidence type="ECO:0000256" key="1">
    <source>
        <dbReference type="ARBA" id="ARBA00022723"/>
    </source>
</evidence>
<dbReference type="Proteomes" id="UP000886841">
    <property type="component" value="Unassembled WGS sequence"/>
</dbReference>
<evidence type="ECO:0008006" key="4">
    <source>
        <dbReference type="Google" id="ProtNLM"/>
    </source>
</evidence>
<dbReference type="Pfam" id="PF26233">
    <property type="entry name" value="NicX"/>
    <property type="match status" value="1"/>
</dbReference>
<accession>A0A9D1EII6</accession>
<evidence type="ECO:0000313" key="3">
    <source>
        <dbReference type="Proteomes" id="UP000886841"/>
    </source>
</evidence>
<dbReference type="InterPro" id="IPR052170">
    <property type="entry name" value="M29_Exopeptidase"/>
</dbReference>
<reference evidence="2" key="2">
    <citation type="journal article" date="2021" name="PeerJ">
        <title>Extensive microbial diversity within the chicken gut microbiome revealed by metagenomics and culture.</title>
        <authorList>
            <person name="Gilroy R."/>
            <person name="Ravi A."/>
            <person name="Getino M."/>
            <person name="Pursley I."/>
            <person name="Horton D.L."/>
            <person name="Alikhan N.F."/>
            <person name="Baker D."/>
            <person name="Gharbi K."/>
            <person name="Hall N."/>
            <person name="Watson M."/>
            <person name="Adriaenssens E.M."/>
            <person name="Foster-Nyarko E."/>
            <person name="Jarju S."/>
            <person name="Secka A."/>
            <person name="Antonio M."/>
            <person name="Oren A."/>
            <person name="Chaudhuri R.R."/>
            <person name="La Ragione R."/>
            <person name="Hildebrand F."/>
            <person name="Pallen M.J."/>
        </authorList>
    </citation>
    <scope>NUCLEOTIDE SEQUENCE</scope>
    <source>
        <strain evidence="2">ChiSxjej1B13-7041</strain>
    </source>
</reference>
<proteinExistence type="predicted"/>
<evidence type="ECO:0000313" key="2">
    <source>
        <dbReference type="EMBL" id="HIR92618.1"/>
    </source>
</evidence>
<dbReference type="AlphaFoldDB" id="A0A9D1EII6"/>
<organism evidence="2 3">
    <name type="scientific">Candidatus Egerieimonas intestinavium</name>
    <dbReference type="NCBI Taxonomy" id="2840777"/>
    <lineage>
        <taxon>Bacteria</taxon>
        <taxon>Bacillati</taxon>
        <taxon>Bacillota</taxon>
        <taxon>Clostridia</taxon>
        <taxon>Lachnospirales</taxon>
        <taxon>Lachnospiraceae</taxon>
        <taxon>Lachnospiraceae incertae sedis</taxon>
        <taxon>Candidatus Egerieimonas</taxon>
    </lineage>
</organism>
<dbReference type="PANTHER" id="PTHR34448:SF1">
    <property type="entry name" value="BLL6088 PROTEIN"/>
    <property type="match status" value="1"/>
</dbReference>
<gene>
    <name evidence="2" type="ORF">IAB98_04265</name>
</gene>
<dbReference type="PANTHER" id="PTHR34448">
    <property type="entry name" value="AMINOPEPTIDASE"/>
    <property type="match status" value="1"/>
</dbReference>
<sequence>MKKIYKACQTLLDVCAQCKKDEKILIITDPDALPIAQALWDAAEEYPERSLIMMPKQTTHGEEPTALVAAAMMAADVIFRPTTFSISSTDAKRNACAQGARDLNCSDFDQRMLESGGLYADFIGMGEVMDRVAKAYEGDVVEITTPLGTHVTARITGRTNLPQYGRSIVPGQSSSPPDIECAIGANDGTMEGVAYIDGSIPHPLLGLIEEPIRFDIKGSKIVKISGGKQAEIFRKILDDLSVTYKNREPFHIGEIGIGMNPACELTGRMLEDEGCYGTVHFGVGDDRGFAGSNCCASHLDCVFKNPTLKVDGRVILENGKLADEFIKGTILDPDKK</sequence>
<dbReference type="SUPFAM" id="SSF144052">
    <property type="entry name" value="Thermophilic metalloprotease-like"/>
    <property type="match status" value="1"/>
</dbReference>
<dbReference type="InterPro" id="IPR058739">
    <property type="entry name" value="NicX"/>
</dbReference>
<dbReference type="EMBL" id="DVHU01000036">
    <property type="protein sequence ID" value="HIR92618.1"/>
    <property type="molecule type" value="Genomic_DNA"/>
</dbReference>
<reference evidence="2" key="1">
    <citation type="submission" date="2020-10" db="EMBL/GenBank/DDBJ databases">
        <authorList>
            <person name="Gilroy R."/>
        </authorList>
    </citation>
    <scope>NUCLEOTIDE SEQUENCE</scope>
    <source>
        <strain evidence="2">ChiSxjej1B13-7041</strain>
    </source>
</reference>
<comment type="caution">
    <text evidence="2">The sequence shown here is derived from an EMBL/GenBank/DDBJ whole genome shotgun (WGS) entry which is preliminary data.</text>
</comment>